<evidence type="ECO:0000313" key="3">
    <source>
        <dbReference type="Proteomes" id="UP000191112"/>
    </source>
</evidence>
<evidence type="ECO:0000259" key="1">
    <source>
        <dbReference type="PROSITE" id="PS51186"/>
    </source>
</evidence>
<dbReference type="OrthoDB" id="9789605at2"/>
<protein>
    <submittedName>
        <fullName evidence="2">Acetyltransferase (GNAT) domain-containing protein</fullName>
    </submittedName>
</protein>
<dbReference type="CDD" id="cd04301">
    <property type="entry name" value="NAT_SF"/>
    <property type="match status" value="1"/>
</dbReference>
<name>A0A1T5GUZ7_9FLAO</name>
<keyword evidence="2" id="KW-0808">Transferase</keyword>
<dbReference type="Pfam" id="PF13673">
    <property type="entry name" value="Acetyltransf_10"/>
    <property type="match status" value="1"/>
</dbReference>
<dbReference type="STRING" id="619805.SAMN05660477_03158"/>
<dbReference type="AlphaFoldDB" id="A0A1T5GUZ7"/>
<dbReference type="Proteomes" id="UP000191112">
    <property type="component" value="Unassembled WGS sequence"/>
</dbReference>
<dbReference type="SUPFAM" id="SSF55729">
    <property type="entry name" value="Acyl-CoA N-acyltransferases (Nat)"/>
    <property type="match status" value="1"/>
</dbReference>
<dbReference type="PROSITE" id="PS51186">
    <property type="entry name" value="GNAT"/>
    <property type="match status" value="1"/>
</dbReference>
<dbReference type="GO" id="GO:0016747">
    <property type="term" value="F:acyltransferase activity, transferring groups other than amino-acyl groups"/>
    <property type="evidence" value="ECO:0007669"/>
    <property type="project" value="InterPro"/>
</dbReference>
<evidence type="ECO:0000313" key="2">
    <source>
        <dbReference type="EMBL" id="SKC12216.1"/>
    </source>
</evidence>
<keyword evidence="3" id="KW-1185">Reference proteome</keyword>
<sequence>MKIEKAHIDDHEILSEIAFKGKSYWNYGEEQLEAWRDNLTISKDYIKENKVYKLVELDKTIGFYSLILIDKSTIKIDFLFMFPEFIGKGIGKFLLESSIETAKKMKIKRIVLDADPNAEAFYKHFGFVTYEKMESSIKNRFLPKMELIIP</sequence>
<dbReference type="PANTHER" id="PTHR43451:SF1">
    <property type="entry name" value="ACETYLTRANSFERASE"/>
    <property type="match status" value="1"/>
</dbReference>
<organism evidence="2 3">
    <name type="scientific">Soonwooa buanensis</name>
    <dbReference type="NCBI Taxonomy" id="619805"/>
    <lineage>
        <taxon>Bacteria</taxon>
        <taxon>Pseudomonadati</taxon>
        <taxon>Bacteroidota</taxon>
        <taxon>Flavobacteriia</taxon>
        <taxon>Flavobacteriales</taxon>
        <taxon>Weeksellaceae</taxon>
        <taxon>Chryseobacterium group</taxon>
        <taxon>Soonwooa</taxon>
    </lineage>
</organism>
<accession>A0A1T5GUZ7</accession>
<feature type="domain" description="N-acetyltransferase" evidence="1">
    <location>
        <begin position="1"/>
        <end position="148"/>
    </location>
</feature>
<dbReference type="InterPro" id="IPR052564">
    <property type="entry name" value="N-acetyltrans/Recomb-assoc"/>
</dbReference>
<dbReference type="InterPro" id="IPR000182">
    <property type="entry name" value="GNAT_dom"/>
</dbReference>
<dbReference type="RefSeq" id="WP_079668358.1">
    <property type="nucleotide sequence ID" value="NZ_FUYZ01000022.1"/>
</dbReference>
<gene>
    <name evidence="2" type="ORF">SAMN05660477_03158</name>
</gene>
<proteinExistence type="predicted"/>
<dbReference type="PANTHER" id="PTHR43451">
    <property type="entry name" value="ACETYLTRANSFERASE (GNAT) FAMILY PROTEIN"/>
    <property type="match status" value="1"/>
</dbReference>
<dbReference type="Gene3D" id="3.40.630.30">
    <property type="match status" value="1"/>
</dbReference>
<dbReference type="EMBL" id="FUYZ01000022">
    <property type="protein sequence ID" value="SKC12216.1"/>
    <property type="molecule type" value="Genomic_DNA"/>
</dbReference>
<dbReference type="InterPro" id="IPR016181">
    <property type="entry name" value="Acyl_CoA_acyltransferase"/>
</dbReference>
<reference evidence="2 3" key="1">
    <citation type="submission" date="2017-02" db="EMBL/GenBank/DDBJ databases">
        <authorList>
            <person name="Peterson S.W."/>
        </authorList>
    </citation>
    <scope>NUCLEOTIDE SEQUENCE [LARGE SCALE GENOMIC DNA]</scope>
    <source>
        <strain evidence="2 3">DSM 22323</strain>
    </source>
</reference>